<evidence type="ECO:0000256" key="5">
    <source>
        <dbReference type="ARBA" id="ARBA00023101"/>
    </source>
</evidence>
<feature type="chain" id="PRO_5019217881" description="Tyrosinase copper-binding domain-containing protein" evidence="6">
    <location>
        <begin position="20"/>
        <end position="335"/>
    </location>
</feature>
<comment type="caution">
    <text evidence="8">The sequence shown here is derived from an EMBL/GenBank/DDBJ whole genome shotgun (WGS) entry which is preliminary data.</text>
</comment>
<evidence type="ECO:0000256" key="2">
    <source>
        <dbReference type="ARBA" id="ARBA00009928"/>
    </source>
</evidence>
<dbReference type="GO" id="GO:0046872">
    <property type="term" value="F:metal ion binding"/>
    <property type="evidence" value="ECO:0007669"/>
    <property type="project" value="UniProtKB-KW"/>
</dbReference>
<dbReference type="InterPro" id="IPR002227">
    <property type="entry name" value="Tyrosinase_Cu-bd"/>
</dbReference>
<evidence type="ECO:0000256" key="3">
    <source>
        <dbReference type="ARBA" id="ARBA00022723"/>
    </source>
</evidence>
<dbReference type="Gene3D" id="1.10.1280.10">
    <property type="entry name" value="Di-copper center containing domain from catechol oxidase"/>
    <property type="match status" value="1"/>
</dbReference>
<sequence>MSLGLELACVLLILGTARAMIPIQCGSPAHVARKVCCPIFWGDGSPCGSASGRGRCQDIMGETPKERAERAREHRNTRDFRLWWPTYFFRHLCVCQGHFGGVDCGECAYGWQGAKCQVKHIVIRRDISTLSLAEQRLFVHRLHLAKTTLSQRYVIYASSSPVPYSPLVFHRATVYDVAVFLHYICFKMVSVDSETTFGHRGTAFLSWHRLHCIHLENEIRNMTGDQSFSLPYWSWPGKTHCDVCTNNLFGASLPNGQLSSLSIFSSWRKFCDEVGNQPSGFHQVCSPLLGGPIIRHNHNRELPTWADVRSCLQLQAFDTYPYDTTALNSFRNMLE</sequence>
<accession>A0A401RKW3</accession>
<proteinExistence type="inferred from homology"/>
<keyword evidence="4" id="KW-0186">Copper</keyword>
<feature type="non-terminal residue" evidence="8">
    <location>
        <position position="335"/>
    </location>
</feature>
<dbReference type="PANTHER" id="PTHR11474">
    <property type="entry name" value="TYROSINASE FAMILY MEMBER"/>
    <property type="match status" value="1"/>
</dbReference>
<dbReference type="InterPro" id="IPR050316">
    <property type="entry name" value="Tyrosinase/Hemocyanin"/>
</dbReference>
<dbReference type="AlphaFoldDB" id="A0A401RKW3"/>
<feature type="signal peptide" evidence="6">
    <location>
        <begin position="1"/>
        <end position="19"/>
    </location>
</feature>
<evidence type="ECO:0000256" key="6">
    <source>
        <dbReference type="SAM" id="SignalP"/>
    </source>
</evidence>
<keyword evidence="9" id="KW-1185">Reference proteome</keyword>
<dbReference type="OMA" id="KWRDFDT"/>
<evidence type="ECO:0000313" key="8">
    <source>
        <dbReference type="EMBL" id="GCC18807.1"/>
    </source>
</evidence>
<dbReference type="OrthoDB" id="6132182at2759"/>
<organism evidence="8 9">
    <name type="scientific">Chiloscyllium punctatum</name>
    <name type="common">Brownbanded bambooshark</name>
    <name type="synonym">Hemiscyllium punctatum</name>
    <dbReference type="NCBI Taxonomy" id="137246"/>
    <lineage>
        <taxon>Eukaryota</taxon>
        <taxon>Metazoa</taxon>
        <taxon>Chordata</taxon>
        <taxon>Craniata</taxon>
        <taxon>Vertebrata</taxon>
        <taxon>Chondrichthyes</taxon>
        <taxon>Elasmobranchii</taxon>
        <taxon>Galeomorphii</taxon>
        <taxon>Galeoidea</taxon>
        <taxon>Orectolobiformes</taxon>
        <taxon>Hemiscylliidae</taxon>
        <taxon>Chiloscyllium</taxon>
    </lineage>
</organism>
<dbReference type="Pfam" id="PF00264">
    <property type="entry name" value="Tyrosinase"/>
    <property type="match status" value="1"/>
</dbReference>
<dbReference type="GO" id="GO:0033162">
    <property type="term" value="C:melanosome membrane"/>
    <property type="evidence" value="ECO:0007669"/>
    <property type="project" value="UniProtKB-SubCell"/>
</dbReference>
<dbReference type="GO" id="GO:0016491">
    <property type="term" value="F:oxidoreductase activity"/>
    <property type="evidence" value="ECO:0007669"/>
    <property type="project" value="InterPro"/>
</dbReference>
<keyword evidence="6" id="KW-0732">Signal</keyword>
<dbReference type="Proteomes" id="UP000287033">
    <property type="component" value="Unassembled WGS sequence"/>
</dbReference>
<gene>
    <name evidence="8" type="ORF">chiPu_0022137</name>
</gene>
<comment type="subcellular location">
    <subcellularLocation>
        <location evidence="1">Melanosome membrane</location>
        <topology evidence="1">Single-pass type I membrane protein</topology>
    </subcellularLocation>
</comment>
<dbReference type="GO" id="GO:0042438">
    <property type="term" value="P:melanin biosynthetic process"/>
    <property type="evidence" value="ECO:0007669"/>
    <property type="project" value="UniProtKB-KW"/>
</dbReference>
<feature type="domain" description="Tyrosinase copper-binding" evidence="7">
    <location>
        <begin position="173"/>
        <end position="259"/>
    </location>
</feature>
<dbReference type="SUPFAM" id="SSF48056">
    <property type="entry name" value="Di-copper centre-containing domain"/>
    <property type="match status" value="1"/>
</dbReference>
<keyword evidence="5" id="KW-0470">Melanin biosynthesis</keyword>
<keyword evidence="3" id="KW-0479">Metal-binding</keyword>
<protein>
    <recommendedName>
        <fullName evidence="7">Tyrosinase copper-binding domain-containing protein</fullName>
    </recommendedName>
</protein>
<comment type="similarity">
    <text evidence="2">Belongs to the tyrosinase family.</text>
</comment>
<evidence type="ECO:0000256" key="4">
    <source>
        <dbReference type="ARBA" id="ARBA00023008"/>
    </source>
</evidence>
<dbReference type="EMBL" id="BEZZ01006085">
    <property type="protein sequence ID" value="GCC18807.1"/>
    <property type="molecule type" value="Genomic_DNA"/>
</dbReference>
<dbReference type="PANTHER" id="PTHR11474:SF126">
    <property type="entry name" value="TYROSINASE-LIKE PROTEIN TYR-1-RELATED"/>
    <property type="match status" value="1"/>
</dbReference>
<name>A0A401RKW3_CHIPU</name>
<evidence type="ECO:0000313" key="9">
    <source>
        <dbReference type="Proteomes" id="UP000287033"/>
    </source>
</evidence>
<dbReference type="STRING" id="137246.A0A401RKW3"/>
<reference evidence="8 9" key="1">
    <citation type="journal article" date="2018" name="Nat. Ecol. Evol.">
        <title>Shark genomes provide insights into elasmobranch evolution and the origin of vertebrates.</title>
        <authorList>
            <person name="Hara Y"/>
            <person name="Yamaguchi K"/>
            <person name="Onimaru K"/>
            <person name="Kadota M"/>
            <person name="Koyanagi M"/>
            <person name="Keeley SD"/>
            <person name="Tatsumi K"/>
            <person name="Tanaka K"/>
            <person name="Motone F"/>
            <person name="Kageyama Y"/>
            <person name="Nozu R"/>
            <person name="Adachi N"/>
            <person name="Nishimura O"/>
            <person name="Nakagawa R"/>
            <person name="Tanegashima C"/>
            <person name="Kiyatake I"/>
            <person name="Matsumoto R"/>
            <person name="Murakumo K"/>
            <person name="Nishida K"/>
            <person name="Terakita A"/>
            <person name="Kuratani S"/>
            <person name="Sato K"/>
            <person name="Hyodo S Kuraku.S."/>
        </authorList>
    </citation>
    <scope>NUCLEOTIDE SEQUENCE [LARGE SCALE GENOMIC DNA]</scope>
</reference>
<evidence type="ECO:0000256" key="1">
    <source>
        <dbReference type="ARBA" id="ARBA00004573"/>
    </source>
</evidence>
<dbReference type="InterPro" id="IPR008922">
    <property type="entry name" value="Di-copper_centre_dom_sf"/>
</dbReference>
<evidence type="ECO:0000259" key="7">
    <source>
        <dbReference type="Pfam" id="PF00264"/>
    </source>
</evidence>